<dbReference type="AlphaFoldDB" id="A0A381US86"/>
<organism evidence="1">
    <name type="scientific">marine metagenome</name>
    <dbReference type="NCBI Taxonomy" id="408172"/>
    <lineage>
        <taxon>unclassified sequences</taxon>
        <taxon>metagenomes</taxon>
        <taxon>ecological metagenomes</taxon>
    </lineage>
</organism>
<protein>
    <submittedName>
        <fullName evidence="1">Uncharacterized protein</fullName>
    </submittedName>
</protein>
<proteinExistence type="predicted"/>
<gene>
    <name evidence="1" type="ORF">METZ01_LOCUS83860</name>
</gene>
<dbReference type="EMBL" id="UINC01007027">
    <property type="protein sequence ID" value="SVA31006.1"/>
    <property type="molecule type" value="Genomic_DNA"/>
</dbReference>
<sequence length="602" mass="67547">MVCSWNGYSESGQVTSLLRHVDEHADEIRERYLSWVDDLGMRWVGRRRVVDRLKVRGTGFSVWWMTSVFEKSFVDAPTMARMARIFALDAILEERSPSKVLLVSDLPDVRRSIRRLCRLHGISFRVRRAGEEAVGVRMRRLAGRVLPAPLRAGWALLRFFIQSRPAAKSRPTRWQDGPDSILMVSCFGQMTVEEVMAGEFETRYWAGLRRVLEDEGMMPNWLHYFVSSPTVPDLAEAVDLLGHIESKSDGREAHALLESYLTRRAVLRVAVRWLRLVPSTIALRALGGRSFGPSIHSVLWPLACRQWRDDLRGARSVHNLIWLGLFYAACADLPRQNRGIYLCEGAYWEHAFIHAWRANGHGELIGVPHATVHHWDVRYLNYAEGRGGEGPLALQKPDRLVKNNVTAGVAFEAMGLDSRSIVECESLRYNYLLGLTASDPEERAFPLSVLVLGEMRRSVTVAMLSQLAEVVGHIDMSVTLKPHPISPIDLGMFPTLDLQTVDRPLAEVLPAFEVAIASHATTAGVEAYVAGLRVLIWLDPRDLNLSDLRGVVGVNFVSGPEDLARELGDAVPTVTRPSAPSEFFCLDAGLPRWRRLLAERSA</sequence>
<dbReference type="InterPro" id="IPR027613">
    <property type="entry name" value="O_ant_LIC13510"/>
</dbReference>
<name>A0A381US86_9ZZZZ</name>
<evidence type="ECO:0000313" key="1">
    <source>
        <dbReference type="EMBL" id="SVA31006.1"/>
    </source>
</evidence>
<dbReference type="NCBIfam" id="TIGR04326">
    <property type="entry name" value="O_ant_LIC13510"/>
    <property type="match status" value="1"/>
</dbReference>
<reference evidence="1" key="1">
    <citation type="submission" date="2018-05" db="EMBL/GenBank/DDBJ databases">
        <authorList>
            <person name="Lanie J.A."/>
            <person name="Ng W.-L."/>
            <person name="Kazmierczak K.M."/>
            <person name="Andrzejewski T.M."/>
            <person name="Davidsen T.M."/>
            <person name="Wayne K.J."/>
            <person name="Tettelin H."/>
            <person name="Glass J.I."/>
            <person name="Rusch D."/>
            <person name="Podicherti R."/>
            <person name="Tsui H.-C.T."/>
            <person name="Winkler M.E."/>
        </authorList>
    </citation>
    <scope>NUCLEOTIDE SEQUENCE</scope>
</reference>
<accession>A0A381US86</accession>